<keyword evidence="2" id="KW-0812">Transmembrane</keyword>
<dbReference type="SMART" id="SM00409">
    <property type="entry name" value="IG"/>
    <property type="match status" value="1"/>
</dbReference>
<dbReference type="Proteomes" id="UP000565785">
    <property type="component" value="Unassembled WGS sequence"/>
</dbReference>
<dbReference type="Gene3D" id="2.60.40.10">
    <property type="entry name" value="Immunoglobulins"/>
    <property type="match status" value="1"/>
</dbReference>
<evidence type="ECO:0000259" key="5">
    <source>
        <dbReference type="PROSITE" id="PS50835"/>
    </source>
</evidence>
<dbReference type="EMBL" id="VXBP01003135">
    <property type="protein sequence ID" value="NXN95037.1"/>
    <property type="molecule type" value="Genomic_DNA"/>
</dbReference>
<dbReference type="InterPro" id="IPR036179">
    <property type="entry name" value="Ig-like_dom_sf"/>
</dbReference>
<dbReference type="GO" id="GO:0005886">
    <property type="term" value="C:plasma membrane"/>
    <property type="evidence" value="ECO:0007669"/>
    <property type="project" value="TreeGrafter"/>
</dbReference>
<dbReference type="InterPro" id="IPR013783">
    <property type="entry name" value="Ig-like_fold"/>
</dbReference>
<dbReference type="InterPro" id="IPR050671">
    <property type="entry name" value="CD300_family_receptors"/>
</dbReference>
<evidence type="ECO:0000313" key="7">
    <source>
        <dbReference type="Proteomes" id="UP000565785"/>
    </source>
</evidence>
<feature type="non-terminal residue" evidence="6">
    <location>
        <position position="126"/>
    </location>
</feature>
<evidence type="ECO:0000256" key="4">
    <source>
        <dbReference type="SAM" id="SignalP"/>
    </source>
</evidence>
<evidence type="ECO:0000256" key="2">
    <source>
        <dbReference type="ARBA" id="ARBA00022692"/>
    </source>
</evidence>
<protein>
    <submittedName>
        <fullName evidence="6">CLM3 protein</fullName>
    </submittedName>
</protein>
<evidence type="ECO:0000313" key="6">
    <source>
        <dbReference type="EMBL" id="NXN95037.1"/>
    </source>
</evidence>
<reference evidence="6 7" key="1">
    <citation type="submission" date="2019-09" db="EMBL/GenBank/DDBJ databases">
        <title>Bird 10,000 Genomes (B10K) Project - Family phase.</title>
        <authorList>
            <person name="Zhang G."/>
        </authorList>
    </citation>
    <scope>NUCLEOTIDE SEQUENCE [LARGE SCALE GENOMIC DNA]</scope>
    <source>
        <strain evidence="6">B10K-DU-002-35</strain>
        <tissue evidence="6">Muscle</tissue>
    </source>
</reference>
<keyword evidence="7" id="KW-1185">Reference proteome</keyword>
<feature type="domain" description="Ig-like" evidence="5">
    <location>
        <begin position="31"/>
        <end position="122"/>
    </location>
</feature>
<comment type="subcellular location">
    <subcellularLocation>
        <location evidence="1">Membrane</location>
    </subcellularLocation>
</comment>
<dbReference type="InterPro" id="IPR013106">
    <property type="entry name" value="Ig_V-set"/>
</dbReference>
<comment type="caution">
    <text evidence="6">The sequence shown here is derived from an EMBL/GenBank/DDBJ whole genome shotgun (WGS) entry which is preliminary data.</text>
</comment>
<dbReference type="InterPro" id="IPR003599">
    <property type="entry name" value="Ig_sub"/>
</dbReference>
<evidence type="ECO:0000256" key="1">
    <source>
        <dbReference type="ARBA" id="ARBA00004370"/>
    </source>
</evidence>
<dbReference type="PANTHER" id="PTHR11860:SF87">
    <property type="entry name" value="CMRF35-LIKE MOLECULE 8"/>
    <property type="match status" value="1"/>
</dbReference>
<proteinExistence type="predicted"/>
<dbReference type="PROSITE" id="PS50835">
    <property type="entry name" value="IG_LIKE"/>
    <property type="match status" value="1"/>
</dbReference>
<organism evidence="6 7">
    <name type="scientific">Rhinopomastus cyanomelas</name>
    <name type="common">Common scimitarbill</name>
    <dbReference type="NCBI Taxonomy" id="113115"/>
    <lineage>
        <taxon>Eukaryota</taxon>
        <taxon>Metazoa</taxon>
        <taxon>Chordata</taxon>
        <taxon>Craniata</taxon>
        <taxon>Vertebrata</taxon>
        <taxon>Euteleostomi</taxon>
        <taxon>Archelosauria</taxon>
        <taxon>Archosauria</taxon>
        <taxon>Dinosauria</taxon>
        <taxon>Saurischia</taxon>
        <taxon>Theropoda</taxon>
        <taxon>Coelurosauria</taxon>
        <taxon>Aves</taxon>
        <taxon>Neognathae</taxon>
        <taxon>Neoaves</taxon>
        <taxon>Telluraves</taxon>
        <taxon>Coraciimorphae</taxon>
        <taxon>Bucerotiformes</taxon>
        <taxon>Rhinopomastidae</taxon>
        <taxon>Rhinopomastus</taxon>
    </lineage>
</organism>
<sequence>RMMGISPGWGWLLLSVCQALVVPREVSGLAGETFTLHCWYSWGYEGYNKYWCQGSSWDSCHKVVETAGREVPQHHRQVSIQERHIFCVVLLTMENLSEEDAGNYWCGIKRVGRDLMKPVTVSVVPG</sequence>
<accession>A0A7L1N8N6</accession>
<name>A0A7L1N8N6_RHICY</name>
<evidence type="ECO:0000256" key="3">
    <source>
        <dbReference type="ARBA" id="ARBA00023136"/>
    </source>
</evidence>
<dbReference type="PANTHER" id="PTHR11860">
    <property type="entry name" value="POLYMERIC-IMMUNOGLOBULIN RECEPTOR"/>
    <property type="match status" value="1"/>
</dbReference>
<dbReference type="SUPFAM" id="SSF48726">
    <property type="entry name" value="Immunoglobulin"/>
    <property type="match status" value="1"/>
</dbReference>
<feature type="chain" id="PRO_5029900468" evidence="4">
    <location>
        <begin position="20"/>
        <end position="126"/>
    </location>
</feature>
<feature type="signal peptide" evidence="4">
    <location>
        <begin position="1"/>
        <end position="19"/>
    </location>
</feature>
<dbReference type="Pfam" id="PF07686">
    <property type="entry name" value="V-set"/>
    <property type="match status" value="1"/>
</dbReference>
<keyword evidence="4" id="KW-0732">Signal</keyword>
<dbReference type="AlphaFoldDB" id="A0A7L1N8N6"/>
<feature type="non-terminal residue" evidence="6">
    <location>
        <position position="1"/>
    </location>
</feature>
<dbReference type="OrthoDB" id="8920197at2759"/>
<keyword evidence="3" id="KW-0472">Membrane</keyword>
<dbReference type="GO" id="GO:0004888">
    <property type="term" value="F:transmembrane signaling receptor activity"/>
    <property type="evidence" value="ECO:0007669"/>
    <property type="project" value="TreeGrafter"/>
</dbReference>
<dbReference type="InterPro" id="IPR007110">
    <property type="entry name" value="Ig-like_dom"/>
</dbReference>
<gene>
    <name evidence="6" type="primary">Cd300ld3</name>
    <name evidence="6" type="ORF">RHICYA_R01658</name>
</gene>